<dbReference type="PANTHER" id="PTHR43557:SF2">
    <property type="entry name" value="RIESKE DOMAIN-CONTAINING PROTEIN-RELATED"/>
    <property type="match status" value="1"/>
</dbReference>
<feature type="domain" description="FAD/NAD(P)-binding" evidence="5">
    <location>
        <begin position="4"/>
        <end position="300"/>
    </location>
</feature>
<dbReference type="OrthoDB" id="7809559at2"/>
<reference evidence="7 8" key="1">
    <citation type="submission" date="2019-06" db="EMBL/GenBank/DDBJ databases">
        <title>New taxonomy in bacterial strain CC-CFT640, isolated from vineyard.</title>
        <authorList>
            <person name="Lin S.-Y."/>
            <person name="Tsai C.-F."/>
            <person name="Young C.-C."/>
        </authorList>
    </citation>
    <scope>NUCLEOTIDE SEQUENCE [LARGE SCALE GENOMIC DNA]</scope>
    <source>
        <strain evidence="7 8">CC-CFT640</strain>
    </source>
</reference>
<dbReference type="EMBL" id="VDUZ01000009">
    <property type="protein sequence ID" value="TXL77183.1"/>
    <property type="molecule type" value="Genomic_DNA"/>
</dbReference>
<evidence type="ECO:0000259" key="5">
    <source>
        <dbReference type="Pfam" id="PF07992"/>
    </source>
</evidence>
<dbReference type="InterPro" id="IPR023753">
    <property type="entry name" value="FAD/NAD-binding_dom"/>
</dbReference>
<dbReference type="GO" id="GO:0005737">
    <property type="term" value="C:cytoplasm"/>
    <property type="evidence" value="ECO:0007669"/>
    <property type="project" value="TreeGrafter"/>
</dbReference>
<evidence type="ECO:0000256" key="4">
    <source>
        <dbReference type="ARBA" id="ARBA00023002"/>
    </source>
</evidence>
<dbReference type="RefSeq" id="WP_147846884.1">
    <property type="nucleotide sequence ID" value="NZ_VDUZ01000009.1"/>
</dbReference>
<evidence type="ECO:0000256" key="1">
    <source>
        <dbReference type="ARBA" id="ARBA00001974"/>
    </source>
</evidence>
<evidence type="ECO:0000313" key="7">
    <source>
        <dbReference type="EMBL" id="TXL77183.1"/>
    </source>
</evidence>
<comment type="caution">
    <text evidence="7">The sequence shown here is derived from an EMBL/GenBank/DDBJ whole genome shotgun (WGS) entry which is preliminary data.</text>
</comment>
<dbReference type="InterPro" id="IPR050446">
    <property type="entry name" value="FAD-oxidoreductase/Apoptosis"/>
</dbReference>
<dbReference type="SUPFAM" id="SSF55424">
    <property type="entry name" value="FAD/NAD-linked reductases, dimerisation (C-terminal) domain"/>
    <property type="match status" value="1"/>
</dbReference>
<dbReference type="Proteomes" id="UP000321638">
    <property type="component" value="Unassembled WGS sequence"/>
</dbReference>
<accession>A0A5C8PPW5</accession>
<sequence length="405" mass="43020">MNESLVIIGAGHAAGQLAASLAQDGFKGAVTLVGEEPHPPYQRPPLSKKFLAGEVTLDRLYVRPPAFYDKSGVRLMLDTRAVAIDRSARTVVIDGGAALPYTTLVLATGSRPRALPLAGNDLDGVLYLRTVQDVQAIRARLAAGRRLVIVGGGYIGLELAAVAARQKLQVTVLEQAPRLMARGVGPIVSGFYERLHREEGVNVITGTAVSGFAGDDRVTHVVCGEARHEADLVVVGVGAAPNVELARDAGLAVEDGIVVDAQCRTADPAVYAVGDCTRRLHPMLDQNLRLESVHNALEQAKIAAASICGRPPPAMETPWFWSDQYDVKLQMAGLSGGHDTAIVRGSPDSGRSFAVFYLRDGVLIAVDAVNRMPEFMASKALIAARARPDPSRLGDERVAMKAFAV</sequence>
<organism evidence="7 8">
    <name type="scientific">Vineibacter terrae</name>
    <dbReference type="NCBI Taxonomy" id="2586908"/>
    <lineage>
        <taxon>Bacteria</taxon>
        <taxon>Pseudomonadati</taxon>
        <taxon>Pseudomonadota</taxon>
        <taxon>Alphaproteobacteria</taxon>
        <taxon>Hyphomicrobiales</taxon>
        <taxon>Vineibacter</taxon>
    </lineage>
</organism>
<dbReference type="InterPro" id="IPR028202">
    <property type="entry name" value="Reductase_C"/>
</dbReference>
<feature type="domain" description="Reductase C-terminal" evidence="6">
    <location>
        <begin position="319"/>
        <end position="403"/>
    </location>
</feature>
<protein>
    <submittedName>
        <fullName evidence="7">Pyridine nucleotide-disulfide oxidoreductase</fullName>
    </submittedName>
</protein>
<dbReference type="Gene3D" id="3.50.50.60">
    <property type="entry name" value="FAD/NAD(P)-binding domain"/>
    <property type="match status" value="2"/>
</dbReference>
<dbReference type="Pfam" id="PF07992">
    <property type="entry name" value="Pyr_redox_2"/>
    <property type="match status" value="1"/>
</dbReference>
<keyword evidence="4" id="KW-0560">Oxidoreductase</keyword>
<evidence type="ECO:0000259" key="6">
    <source>
        <dbReference type="Pfam" id="PF14759"/>
    </source>
</evidence>
<evidence type="ECO:0000313" key="8">
    <source>
        <dbReference type="Proteomes" id="UP000321638"/>
    </source>
</evidence>
<dbReference type="PRINTS" id="PR00368">
    <property type="entry name" value="FADPNR"/>
</dbReference>
<evidence type="ECO:0000256" key="3">
    <source>
        <dbReference type="ARBA" id="ARBA00022827"/>
    </source>
</evidence>
<dbReference type="InterPro" id="IPR016156">
    <property type="entry name" value="FAD/NAD-linked_Rdtase_dimer_sf"/>
</dbReference>
<dbReference type="InterPro" id="IPR036188">
    <property type="entry name" value="FAD/NAD-bd_sf"/>
</dbReference>
<dbReference type="Pfam" id="PF14759">
    <property type="entry name" value="Reductase_C"/>
    <property type="match status" value="1"/>
</dbReference>
<dbReference type="SUPFAM" id="SSF51905">
    <property type="entry name" value="FAD/NAD(P)-binding domain"/>
    <property type="match status" value="2"/>
</dbReference>
<evidence type="ECO:0000256" key="2">
    <source>
        <dbReference type="ARBA" id="ARBA00022630"/>
    </source>
</evidence>
<proteinExistence type="predicted"/>
<dbReference type="PRINTS" id="PR00411">
    <property type="entry name" value="PNDRDTASEI"/>
</dbReference>
<dbReference type="GO" id="GO:0016651">
    <property type="term" value="F:oxidoreductase activity, acting on NAD(P)H"/>
    <property type="evidence" value="ECO:0007669"/>
    <property type="project" value="TreeGrafter"/>
</dbReference>
<keyword evidence="8" id="KW-1185">Reference proteome</keyword>
<keyword evidence="3" id="KW-0274">FAD</keyword>
<dbReference type="PANTHER" id="PTHR43557">
    <property type="entry name" value="APOPTOSIS-INDUCING FACTOR 1"/>
    <property type="match status" value="1"/>
</dbReference>
<gene>
    <name evidence="7" type="ORF">FHP25_10490</name>
</gene>
<dbReference type="AlphaFoldDB" id="A0A5C8PPW5"/>
<comment type="cofactor">
    <cofactor evidence="1">
        <name>FAD</name>
        <dbReference type="ChEBI" id="CHEBI:57692"/>
    </cofactor>
</comment>
<keyword evidence="2" id="KW-0285">Flavoprotein</keyword>
<name>A0A5C8PPW5_9HYPH</name>
<dbReference type="Gene3D" id="3.30.390.30">
    <property type="match status" value="1"/>
</dbReference>